<accession>A0A401H7T5</accession>
<dbReference type="EMBL" id="BDMD01000006">
    <property type="protein sequence ID" value="GBF08440.1"/>
    <property type="molecule type" value="Genomic_DNA"/>
</dbReference>
<protein>
    <submittedName>
        <fullName evidence="1">Uncharacterized protein</fullName>
    </submittedName>
</protein>
<evidence type="ECO:0000313" key="2">
    <source>
        <dbReference type="Proteomes" id="UP000291213"/>
    </source>
</evidence>
<evidence type="ECO:0000313" key="1">
    <source>
        <dbReference type="EMBL" id="GBF08440.1"/>
    </source>
</evidence>
<dbReference type="OrthoDB" id="377646at2157"/>
<comment type="caution">
    <text evidence="1">The sequence shown here is derived from an EMBL/GenBank/DDBJ whole genome shotgun (WGS) entry which is preliminary data.</text>
</comment>
<dbReference type="Proteomes" id="UP000291213">
    <property type="component" value="Unassembled WGS sequence"/>
</dbReference>
<dbReference type="AlphaFoldDB" id="A0A401H7T5"/>
<gene>
    <name evidence="1" type="ORF">apy_01650</name>
</gene>
<sequence>MGLGRTLKRILWLDGRPSAFRVVKQYRELLARQGVDIEVPKGGPHPSWAGCEVAVLPPPDSPERSWAEGFVAPLRCRRLVSSKDPLRALYTALAYPSPGFLHVTVGIDPGKTCTAVALADGLVLWEWKGGCGELGPAVRGALSRIPHEGSAVYLGSGPSFEEAEESLAAAGLGYSIVEEWGSTRSPYEPPGGLSGLFSDKDILASITIAYRGLSRWRMRV</sequence>
<organism evidence="1 2">
    <name type="scientific">Aeropyrum pernix</name>
    <dbReference type="NCBI Taxonomy" id="56636"/>
    <lineage>
        <taxon>Archaea</taxon>
        <taxon>Thermoproteota</taxon>
        <taxon>Thermoprotei</taxon>
        <taxon>Desulfurococcales</taxon>
        <taxon>Desulfurococcaceae</taxon>
        <taxon>Aeropyrum</taxon>
    </lineage>
</organism>
<proteinExistence type="predicted"/>
<dbReference type="RefSeq" id="WP_131159513.1">
    <property type="nucleotide sequence ID" value="NZ_BDMD01000006.1"/>
</dbReference>
<reference evidence="1 2" key="1">
    <citation type="submission" date="2017-02" db="EMBL/GenBank/DDBJ databases">
        <title>isolation and characterization of a novel temperate virus Aeropyrum globular virus 1 infecting hyperthermophilic archaeon Aeropyrum.</title>
        <authorList>
            <person name="Yumiya M."/>
            <person name="Yoshida T."/>
            <person name="Sako Y."/>
        </authorList>
    </citation>
    <scope>NUCLEOTIDE SEQUENCE [LARGE SCALE GENOMIC DNA]</scope>
    <source>
        <strain evidence="1 2">YK1-12-2013</strain>
    </source>
</reference>
<name>A0A401H7T5_AERPX</name>